<evidence type="ECO:0000259" key="1">
    <source>
        <dbReference type="Pfam" id="PF13021"/>
    </source>
</evidence>
<comment type="caution">
    <text evidence="2">The sequence shown here is derived from an EMBL/GenBank/DDBJ whole genome shotgun (WGS) entry which is preliminary data.</text>
</comment>
<reference evidence="2 3" key="1">
    <citation type="submission" date="2014-08" db="EMBL/GenBank/DDBJ databases">
        <authorList>
            <person name="den Bakker H.C."/>
        </authorList>
    </citation>
    <scope>NUCLEOTIDE SEQUENCE [LARGE SCALE GENOMIC DNA]</scope>
    <source>
        <strain evidence="2 3">DSM 18334</strain>
    </source>
</reference>
<dbReference type="RefSeq" id="WP_036658549.1">
    <property type="nucleotide sequence ID" value="NZ_JQCR01000003.1"/>
</dbReference>
<organism evidence="2 3">
    <name type="scientific">Paenibacillus wynnii</name>
    <dbReference type="NCBI Taxonomy" id="268407"/>
    <lineage>
        <taxon>Bacteria</taxon>
        <taxon>Bacillati</taxon>
        <taxon>Bacillota</taxon>
        <taxon>Bacilli</taxon>
        <taxon>Bacillales</taxon>
        <taxon>Paenibacillaceae</taxon>
        <taxon>Paenibacillus</taxon>
    </lineage>
</organism>
<feature type="domain" description="DUF3885" evidence="1">
    <location>
        <begin position="3"/>
        <end position="202"/>
    </location>
</feature>
<dbReference type="Proteomes" id="UP000029734">
    <property type="component" value="Unassembled WGS sequence"/>
</dbReference>
<dbReference type="AlphaFoldDB" id="A0A098M763"/>
<dbReference type="eggNOG" id="ENOG502ZC9V">
    <property type="taxonomic scope" value="Bacteria"/>
</dbReference>
<evidence type="ECO:0000313" key="2">
    <source>
        <dbReference type="EMBL" id="KGE18404.1"/>
    </source>
</evidence>
<proteinExistence type="predicted"/>
<dbReference type="Pfam" id="PF13021">
    <property type="entry name" value="DUF3885"/>
    <property type="match status" value="1"/>
</dbReference>
<dbReference type="InterPro" id="IPR024976">
    <property type="entry name" value="DUF3885"/>
</dbReference>
<sequence>MTLDDYMNKHFPDLMLCPPLFHSWEIGIRFELGNPPMFSIDKQQYMKQVYDRAISIYKYLHKGSDEIFVVTNAHFADKPNPIRRKPKVYRRYITNKQALKGLKHKVIPYVFADVYEIDDFETHRFILKCFGRDIKYVSMIKAICNNDVAIKPKIYHDVFFVNVTTGTIFHVYDDRGCDVVSNSKTALINIYRDYKEWILNYDRARIDQILGSNFTEGSHSI</sequence>
<name>A0A098M763_9BACL</name>
<gene>
    <name evidence="2" type="ORF">PWYN_28285</name>
</gene>
<dbReference type="STRING" id="268407.PWYN_28285"/>
<dbReference type="EMBL" id="JQCR01000003">
    <property type="protein sequence ID" value="KGE18404.1"/>
    <property type="molecule type" value="Genomic_DNA"/>
</dbReference>
<reference evidence="2 3" key="2">
    <citation type="submission" date="2014-10" db="EMBL/GenBank/DDBJ databases">
        <title>Comparative genomics of the Paenibacillus odorifer group.</title>
        <authorList>
            <person name="Tsai Y.-C."/>
            <person name="Martin N."/>
            <person name="Korlach J."/>
            <person name="Wiedmann M."/>
        </authorList>
    </citation>
    <scope>NUCLEOTIDE SEQUENCE [LARGE SCALE GENOMIC DNA]</scope>
    <source>
        <strain evidence="2 3">DSM 18334</strain>
    </source>
</reference>
<keyword evidence="3" id="KW-1185">Reference proteome</keyword>
<protein>
    <recommendedName>
        <fullName evidence="1">DUF3885 domain-containing protein</fullName>
    </recommendedName>
</protein>
<evidence type="ECO:0000313" key="3">
    <source>
        <dbReference type="Proteomes" id="UP000029734"/>
    </source>
</evidence>
<accession>A0A098M763</accession>